<evidence type="ECO:0000256" key="1">
    <source>
        <dbReference type="SAM" id="Phobius"/>
    </source>
</evidence>
<keyword evidence="3" id="KW-0540">Nuclease</keyword>
<dbReference type="Gene3D" id="3.60.10.10">
    <property type="entry name" value="Endonuclease/exonuclease/phosphatase"/>
    <property type="match status" value="1"/>
</dbReference>
<organism evidence="3 4">
    <name type="scientific">Cypionkella sinensis</name>
    <dbReference type="NCBI Taxonomy" id="1756043"/>
    <lineage>
        <taxon>Bacteria</taxon>
        <taxon>Pseudomonadati</taxon>
        <taxon>Pseudomonadota</taxon>
        <taxon>Alphaproteobacteria</taxon>
        <taxon>Rhodobacterales</taxon>
        <taxon>Paracoccaceae</taxon>
        <taxon>Cypionkella</taxon>
    </lineage>
</organism>
<keyword evidence="1" id="KW-0472">Membrane</keyword>
<dbReference type="Pfam" id="PF03372">
    <property type="entry name" value="Exo_endo_phos"/>
    <property type="match status" value="1"/>
</dbReference>
<proteinExistence type="predicted"/>
<dbReference type="Proteomes" id="UP001595547">
    <property type="component" value="Unassembled WGS sequence"/>
</dbReference>
<dbReference type="EMBL" id="JBHRTO010000001">
    <property type="protein sequence ID" value="MFC3179416.1"/>
    <property type="molecule type" value="Genomic_DNA"/>
</dbReference>
<evidence type="ECO:0000259" key="2">
    <source>
        <dbReference type="Pfam" id="PF03372"/>
    </source>
</evidence>
<gene>
    <name evidence="3" type="ORF">ACFOGH_00295</name>
</gene>
<keyword evidence="3" id="KW-0255">Endonuclease</keyword>
<name>A0ABV7ISF4_9RHOB</name>
<comment type="caution">
    <text evidence="3">The sequence shown here is derived from an EMBL/GenBank/DDBJ whole genome shotgun (WGS) entry which is preliminary data.</text>
</comment>
<keyword evidence="1" id="KW-1133">Transmembrane helix</keyword>
<evidence type="ECO:0000313" key="4">
    <source>
        <dbReference type="Proteomes" id="UP001595547"/>
    </source>
</evidence>
<dbReference type="InterPro" id="IPR036691">
    <property type="entry name" value="Endo/exonu/phosph_ase_sf"/>
</dbReference>
<dbReference type="GO" id="GO:0004519">
    <property type="term" value="F:endonuclease activity"/>
    <property type="evidence" value="ECO:0007669"/>
    <property type="project" value="UniProtKB-KW"/>
</dbReference>
<feature type="domain" description="Endonuclease/exonuclease/phosphatase" evidence="2">
    <location>
        <begin position="103"/>
        <end position="305"/>
    </location>
</feature>
<reference evidence="4" key="1">
    <citation type="journal article" date="2019" name="Int. J. Syst. Evol. Microbiol.">
        <title>The Global Catalogue of Microorganisms (GCM) 10K type strain sequencing project: providing services to taxonomists for standard genome sequencing and annotation.</title>
        <authorList>
            <consortium name="The Broad Institute Genomics Platform"/>
            <consortium name="The Broad Institute Genome Sequencing Center for Infectious Disease"/>
            <person name="Wu L."/>
            <person name="Ma J."/>
        </authorList>
    </citation>
    <scope>NUCLEOTIDE SEQUENCE [LARGE SCALE GENOMIC DNA]</scope>
    <source>
        <strain evidence="4">KCTC 52039</strain>
    </source>
</reference>
<protein>
    <submittedName>
        <fullName evidence="3">Endonuclease/exonuclease/phosphatase family protein</fullName>
    </submittedName>
</protein>
<dbReference type="SUPFAM" id="SSF56219">
    <property type="entry name" value="DNase I-like"/>
    <property type="match status" value="1"/>
</dbReference>
<dbReference type="InterPro" id="IPR005135">
    <property type="entry name" value="Endo/exonuclease/phosphatase"/>
</dbReference>
<sequence>MVLTGLLLCATILLVGVTLLPLWQSPLWWVRGLEFPRLQILGLQALTLIGTLWHGNFVLGLALIAAMLMQAWHIWPFNPLAAKEMHRATSGGAAHDVRCLAMNVLMENTNHAAVLAEIARTDPDVLFLMETDAAWDAALAQALARYPTVLREIKNNYYGLIFATRLPCHAARVTYLSVEDTPSVLAELEAPDGTRFRFVGLHPKPPVPGEDTEGRDAEVAYAARHARDSDLPVISMGDFNTPAWSQIAHRFKSVGGYLDPRVGRGPVCSFDANRWWMRMPIDQFYATTDVSLIDFRRGPNVGSDHFPMRATVRFDDPVGARSRNRRVTALPDAEEARILAAIERHGRRLSSLRPPSH</sequence>
<keyword evidence="4" id="KW-1185">Reference proteome</keyword>
<evidence type="ECO:0000313" key="3">
    <source>
        <dbReference type="EMBL" id="MFC3179416.1"/>
    </source>
</evidence>
<keyword evidence="3" id="KW-0378">Hydrolase</keyword>
<accession>A0ABV7ISF4</accession>
<feature type="transmembrane region" description="Helical" evidence="1">
    <location>
        <begin position="43"/>
        <end position="68"/>
    </location>
</feature>
<keyword evidence="1" id="KW-0812">Transmembrane</keyword>
<dbReference type="RefSeq" id="WP_380071064.1">
    <property type="nucleotide sequence ID" value="NZ_JBHRTO010000001.1"/>
</dbReference>